<dbReference type="Proteomes" id="UP000295136">
    <property type="component" value="Unassembled WGS sequence"/>
</dbReference>
<comment type="caution">
    <text evidence="1">The sequence shown here is derived from an EMBL/GenBank/DDBJ whole genome shotgun (WGS) entry which is preliminary data.</text>
</comment>
<dbReference type="EMBL" id="SMLD01000112">
    <property type="protein sequence ID" value="TDE39912.1"/>
    <property type="molecule type" value="Genomic_DNA"/>
</dbReference>
<dbReference type="RefSeq" id="WP_132636350.1">
    <property type="nucleotide sequence ID" value="NZ_SMLD01000112.1"/>
</dbReference>
<dbReference type="AlphaFoldDB" id="A0A4R5EYA1"/>
<evidence type="ECO:0000313" key="2">
    <source>
        <dbReference type="Proteomes" id="UP000295136"/>
    </source>
</evidence>
<proteinExistence type="predicted"/>
<keyword evidence="2" id="KW-1185">Reference proteome</keyword>
<accession>A0A4R5EYA1</accession>
<organism evidence="1 2">
    <name type="scientific">Nonomuraea mesophila</name>
    <dbReference type="NCBI Taxonomy" id="2530382"/>
    <lineage>
        <taxon>Bacteria</taxon>
        <taxon>Bacillati</taxon>
        <taxon>Actinomycetota</taxon>
        <taxon>Actinomycetes</taxon>
        <taxon>Streptosporangiales</taxon>
        <taxon>Streptosporangiaceae</taxon>
        <taxon>Nonomuraea</taxon>
    </lineage>
</organism>
<evidence type="ECO:0000313" key="1">
    <source>
        <dbReference type="EMBL" id="TDE39912.1"/>
    </source>
</evidence>
<gene>
    <name evidence="1" type="ORF">E1295_32410</name>
</gene>
<name>A0A4R5EYA1_9ACTN</name>
<sequence length="134" mass="15141">MTISKLFAEADPEDSLSAFKKLICLSTDLDLFRALCSYLLKVSKKDFTQLWQLSRDMLDYWEPDGYAQIGARLASIAGLSDEVRVVLSASYTEHLPFLRKAVQHEARISLELTDLGHFDLIAEDSLKRGLAFAR</sequence>
<reference evidence="1 2" key="1">
    <citation type="submission" date="2019-03" db="EMBL/GenBank/DDBJ databases">
        <title>Draft genome sequences of novel Actinobacteria.</title>
        <authorList>
            <person name="Sahin N."/>
            <person name="Ay H."/>
            <person name="Saygin H."/>
        </authorList>
    </citation>
    <scope>NUCLEOTIDE SEQUENCE [LARGE SCALE GENOMIC DNA]</scope>
    <source>
        <strain evidence="1 2">6K102</strain>
    </source>
</reference>
<protein>
    <submittedName>
        <fullName evidence="1">Uncharacterized protein</fullName>
    </submittedName>
</protein>